<dbReference type="AlphaFoldDB" id="A0A397I658"/>
<accession>A0A397I658</accession>
<organism evidence="1 2">
    <name type="scientific">Diversispora epigaea</name>
    <dbReference type="NCBI Taxonomy" id="1348612"/>
    <lineage>
        <taxon>Eukaryota</taxon>
        <taxon>Fungi</taxon>
        <taxon>Fungi incertae sedis</taxon>
        <taxon>Mucoromycota</taxon>
        <taxon>Glomeromycotina</taxon>
        <taxon>Glomeromycetes</taxon>
        <taxon>Diversisporales</taxon>
        <taxon>Diversisporaceae</taxon>
        <taxon>Diversispora</taxon>
    </lineage>
</organism>
<comment type="caution">
    <text evidence="1">The sequence shown here is derived from an EMBL/GenBank/DDBJ whole genome shotgun (WGS) entry which is preliminary data.</text>
</comment>
<dbReference type="EMBL" id="PQFF01000239">
    <property type="protein sequence ID" value="RHZ71199.1"/>
    <property type="molecule type" value="Genomic_DNA"/>
</dbReference>
<protein>
    <submittedName>
        <fullName evidence="1">Uncharacterized protein</fullName>
    </submittedName>
</protein>
<evidence type="ECO:0000313" key="1">
    <source>
        <dbReference type="EMBL" id="RHZ71199.1"/>
    </source>
</evidence>
<dbReference type="Proteomes" id="UP000266861">
    <property type="component" value="Unassembled WGS sequence"/>
</dbReference>
<sequence>MSREEKILDWDLGYAMTVHTSQGMTLEAPQRVWDNLIYLVVGRVEYLNQLIRIEGPPLPPEIEEARNKKAIKRSLRPFISGKLVGYMNQDKKKDCEFNLSVDYILKLKDLQENKCELCLNEMLWEWEVSIDSDDSDQWTVDRINNNLGHIEGNVHDYDLEYKKEYDEFIKEYGWRDEWDIDNLEFTSQWYNWKEIFVMISEYWNEKTKEYDEFIKEYGWRDEWDIDNLEFTSQWYNWKEIFVMISEYWNEKTVRQWKEKVLQQFVYNLPNIKNPTGYIVNNGEIITIQSIDHQTELYCRNTISEEKQIYNISYSKVRDKLSEYAENYIVNNIKTPEAWLRFAKYYPPKYIRNRLLKLGYEINSRDYWENFVFRIKNNLTTYKQISYWYRKPLFLLIKCNTPEQAYRLRRKQINSAKVIQQAVIKWLYRPDGSFMQQAKDRYYQNANKLS</sequence>
<evidence type="ECO:0000313" key="2">
    <source>
        <dbReference type="Proteomes" id="UP000266861"/>
    </source>
</evidence>
<reference evidence="1 2" key="1">
    <citation type="submission" date="2018-08" db="EMBL/GenBank/DDBJ databases">
        <title>Genome and evolution of the arbuscular mycorrhizal fungus Diversispora epigaea (formerly Glomus versiforme) and its bacterial endosymbionts.</title>
        <authorList>
            <person name="Sun X."/>
            <person name="Fei Z."/>
            <person name="Harrison M."/>
        </authorList>
    </citation>
    <scope>NUCLEOTIDE SEQUENCE [LARGE SCALE GENOMIC DNA]</scope>
    <source>
        <strain evidence="1 2">IT104</strain>
    </source>
</reference>
<keyword evidence="2" id="KW-1185">Reference proteome</keyword>
<proteinExistence type="predicted"/>
<gene>
    <name evidence="1" type="ORF">Glove_261g43</name>
</gene>
<dbReference type="OrthoDB" id="2415303at2759"/>
<name>A0A397I658_9GLOM</name>